<accession>A0A1L9VXX6</accession>
<feature type="compositionally biased region" description="Pro residues" evidence="2">
    <location>
        <begin position="208"/>
        <end position="224"/>
    </location>
</feature>
<dbReference type="EMBL" id="KV878889">
    <property type="protein sequence ID" value="OJJ88773.1"/>
    <property type="molecule type" value="Genomic_DNA"/>
</dbReference>
<dbReference type="AlphaFoldDB" id="A0A1L9VXX6"/>
<feature type="compositionally biased region" description="Basic residues" evidence="2">
    <location>
        <begin position="589"/>
        <end position="603"/>
    </location>
</feature>
<evidence type="ECO:0000313" key="5">
    <source>
        <dbReference type="Proteomes" id="UP000184300"/>
    </source>
</evidence>
<proteinExistence type="predicted"/>
<evidence type="ECO:0000256" key="1">
    <source>
        <dbReference type="SAM" id="Coils"/>
    </source>
</evidence>
<dbReference type="GO" id="GO:0033255">
    <property type="term" value="C:SAS acetyltransferase complex"/>
    <property type="evidence" value="ECO:0007669"/>
    <property type="project" value="InterPro"/>
</dbReference>
<dbReference type="RefSeq" id="XP_022405449.1">
    <property type="nucleotide sequence ID" value="XM_022549567.1"/>
</dbReference>
<feature type="compositionally biased region" description="Basic and acidic residues" evidence="2">
    <location>
        <begin position="413"/>
        <end position="423"/>
    </location>
</feature>
<feature type="compositionally biased region" description="Low complexity" evidence="2">
    <location>
        <begin position="70"/>
        <end position="86"/>
    </location>
</feature>
<dbReference type="STRING" id="1160497.A0A1L9VXX6"/>
<dbReference type="Proteomes" id="UP000184300">
    <property type="component" value="Unassembled WGS sequence"/>
</dbReference>
<feature type="domain" description="Something about silencing protein 4" evidence="3">
    <location>
        <begin position="324"/>
        <end position="416"/>
    </location>
</feature>
<dbReference type="GeneID" id="34465827"/>
<feature type="coiled-coil region" evidence="1">
    <location>
        <begin position="331"/>
        <end position="361"/>
    </location>
</feature>
<dbReference type="OrthoDB" id="1938992at2759"/>
<organism evidence="4 5">
    <name type="scientific">Aspergillus glaucus CBS 516.65</name>
    <dbReference type="NCBI Taxonomy" id="1160497"/>
    <lineage>
        <taxon>Eukaryota</taxon>
        <taxon>Fungi</taxon>
        <taxon>Dikarya</taxon>
        <taxon>Ascomycota</taxon>
        <taxon>Pezizomycotina</taxon>
        <taxon>Eurotiomycetes</taxon>
        <taxon>Eurotiomycetidae</taxon>
        <taxon>Eurotiales</taxon>
        <taxon>Aspergillaceae</taxon>
        <taxon>Aspergillus</taxon>
        <taxon>Aspergillus subgen. Aspergillus</taxon>
    </lineage>
</organism>
<reference evidence="5" key="1">
    <citation type="journal article" date="2017" name="Genome Biol.">
        <title>Comparative genomics reveals high biological diversity and specific adaptations in the industrially and medically important fungal genus Aspergillus.</title>
        <authorList>
            <person name="de Vries R.P."/>
            <person name="Riley R."/>
            <person name="Wiebenga A."/>
            <person name="Aguilar-Osorio G."/>
            <person name="Amillis S."/>
            <person name="Uchima C.A."/>
            <person name="Anderluh G."/>
            <person name="Asadollahi M."/>
            <person name="Askin M."/>
            <person name="Barry K."/>
            <person name="Battaglia E."/>
            <person name="Bayram O."/>
            <person name="Benocci T."/>
            <person name="Braus-Stromeyer S.A."/>
            <person name="Caldana C."/>
            <person name="Canovas D."/>
            <person name="Cerqueira G.C."/>
            <person name="Chen F."/>
            <person name="Chen W."/>
            <person name="Choi C."/>
            <person name="Clum A."/>
            <person name="Dos Santos R.A."/>
            <person name="Damasio A.R."/>
            <person name="Diallinas G."/>
            <person name="Emri T."/>
            <person name="Fekete E."/>
            <person name="Flipphi M."/>
            <person name="Freyberg S."/>
            <person name="Gallo A."/>
            <person name="Gournas C."/>
            <person name="Habgood R."/>
            <person name="Hainaut M."/>
            <person name="Harispe M.L."/>
            <person name="Henrissat B."/>
            <person name="Hilden K.S."/>
            <person name="Hope R."/>
            <person name="Hossain A."/>
            <person name="Karabika E."/>
            <person name="Karaffa L."/>
            <person name="Karanyi Z."/>
            <person name="Krasevec N."/>
            <person name="Kuo A."/>
            <person name="Kusch H."/>
            <person name="LaButti K."/>
            <person name="Lagendijk E.L."/>
            <person name="Lapidus A."/>
            <person name="Levasseur A."/>
            <person name="Lindquist E."/>
            <person name="Lipzen A."/>
            <person name="Logrieco A.F."/>
            <person name="MacCabe A."/>
            <person name="Maekelae M.R."/>
            <person name="Malavazi I."/>
            <person name="Melin P."/>
            <person name="Meyer V."/>
            <person name="Mielnichuk N."/>
            <person name="Miskei M."/>
            <person name="Molnar A.P."/>
            <person name="Mule G."/>
            <person name="Ngan C.Y."/>
            <person name="Orejas M."/>
            <person name="Orosz E."/>
            <person name="Ouedraogo J.P."/>
            <person name="Overkamp K.M."/>
            <person name="Park H.-S."/>
            <person name="Perrone G."/>
            <person name="Piumi F."/>
            <person name="Punt P.J."/>
            <person name="Ram A.F."/>
            <person name="Ramon A."/>
            <person name="Rauscher S."/>
            <person name="Record E."/>
            <person name="Riano-Pachon D.M."/>
            <person name="Robert V."/>
            <person name="Roehrig J."/>
            <person name="Ruller R."/>
            <person name="Salamov A."/>
            <person name="Salih N.S."/>
            <person name="Samson R.A."/>
            <person name="Sandor E."/>
            <person name="Sanguinetti M."/>
            <person name="Schuetze T."/>
            <person name="Sepcic K."/>
            <person name="Shelest E."/>
            <person name="Sherlock G."/>
            <person name="Sophianopoulou V."/>
            <person name="Squina F.M."/>
            <person name="Sun H."/>
            <person name="Susca A."/>
            <person name="Todd R.B."/>
            <person name="Tsang A."/>
            <person name="Unkles S.E."/>
            <person name="van de Wiele N."/>
            <person name="van Rossen-Uffink D."/>
            <person name="Oliveira J.V."/>
            <person name="Vesth T.C."/>
            <person name="Visser J."/>
            <person name="Yu J.-H."/>
            <person name="Zhou M."/>
            <person name="Andersen M.R."/>
            <person name="Archer D.B."/>
            <person name="Baker S.E."/>
            <person name="Benoit I."/>
            <person name="Brakhage A.A."/>
            <person name="Braus G.H."/>
            <person name="Fischer R."/>
            <person name="Frisvad J.C."/>
            <person name="Goldman G.H."/>
            <person name="Houbraken J."/>
            <person name="Oakley B."/>
            <person name="Pocsi I."/>
            <person name="Scazzocchio C."/>
            <person name="Seiboth B."/>
            <person name="vanKuyk P.A."/>
            <person name="Wortman J."/>
            <person name="Dyer P.S."/>
            <person name="Grigoriev I.V."/>
        </authorList>
    </citation>
    <scope>NUCLEOTIDE SEQUENCE [LARGE SCALE GENOMIC DNA]</scope>
    <source>
        <strain evidence="5">CBS 516.65</strain>
    </source>
</reference>
<feature type="region of interest" description="Disordered" evidence="2">
    <location>
        <begin position="413"/>
        <end position="519"/>
    </location>
</feature>
<protein>
    <recommendedName>
        <fullName evidence="3">Something about silencing protein 4 domain-containing protein</fullName>
    </recommendedName>
</protein>
<feature type="compositionally biased region" description="Basic and acidic residues" evidence="2">
    <location>
        <begin position="228"/>
        <end position="240"/>
    </location>
</feature>
<feature type="compositionally biased region" description="Polar residues" evidence="2">
    <location>
        <begin position="195"/>
        <end position="207"/>
    </location>
</feature>
<dbReference type="PANTHER" id="PTHR38422:SF1">
    <property type="entry name" value="SOMETHING ABOUT SILENCING PROTEIN 4"/>
    <property type="match status" value="1"/>
</dbReference>
<dbReference type="Pfam" id="PF15460">
    <property type="entry name" value="SAS4"/>
    <property type="match status" value="1"/>
</dbReference>
<evidence type="ECO:0000259" key="3">
    <source>
        <dbReference type="Pfam" id="PF15460"/>
    </source>
</evidence>
<evidence type="ECO:0000313" key="4">
    <source>
        <dbReference type="EMBL" id="OJJ88773.1"/>
    </source>
</evidence>
<sequence>MAVRSRSSLHVRQDSDLSLLPPPSKRPRIQHLNPLPSSSSRRLRRRGSSPDLLDTTIEPATTPKPLAVRPANSPLSAATAAPLPRASARRPRLISSASSSTYNHRSPPPSSSNNPKTPHFRNRHDVPSTTPIPDPRESPDPLDTISPAPAISSPRPRPPPAVRESRHHHPQQPKQQHKVEDKPAENPVGSDKTSRNNVSRTLQRNNSVPPPESQPPPAPAPAPAPSAGRERRSLRSHDSGPKFRSELAAYFPNYDQLLSLEPQKTEFLTGDTAIQLIDDLTKPPSTYLPPDPELPFGNPLLKFHSCKVVQLPEPKEDHDAGEEDPLNEGAYFRAHRRVERQEKQLRNIERERAQHEKLQVDRLLEELRGHDWLRVMGITATDNKKVYEPKRDFFVKELSALIEKFRIWKEEEKRRKLAKDKPSSPDVPPENDTIRDSIDVQSNGEPADPNDVDVQAARQLHREARTATSGKKPKPSASSEKRRKSKTAPSTADQDSSELQPSQQPPQSSPPLAPELLPTVENKTFTSFYSDPQVRAISLGKGTPPTNRRTNRLQHQTLAFGHPIPEMEEQEFELPPEILTEDAILASQRKQRRMRRDSRRGQG</sequence>
<gene>
    <name evidence="4" type="ORF">ASPGLDRAFT_71701</name>
</gene>
<dbReference type="GO" id="GO:0004402">
    <property type="term" value="F:histone acetyltransferase activity"/>
    <property type="evidence" value="ECO:0007669"/>
    <property type="project" value="TreeGrafter"/>
</dbReference>
<keyword evidence="5" id="KW-1185">Reference proteome</keyword>
<dbReference type="InterPro" id="IPR038988">
    <property type="entry name" value="Sas4"/>
</dbReference>
<feature type="region of interest" description="Disordered" evidence="2">
    <location>
        <begin position="584"/>
        <end position="603"/>
    </location>
</feature>
<feature type="compositionally biased region" description="Polar residues" evidence="2">
    <location>
        <begin position="1"/>
        <end position="10"/>
    </location>
</feature>
<keyword evidence="1" id="KW-0175">Coiled coil</keyword>
<evidence type="ECO:0000256" key="2">
    <source>
        <dbReference type="SAM" id="MobiDB-lite"/>
    </source>
</evidence>
<name>A0A1L9VXX6_ASPGL</name>
<feature type="region of interest" description="Disordered" evidence="2">
    <location>
        <begin position="1"/>
        <end position="240"/>
    </location>
</feature>
<dbReference type="InterPro" id="IPR029184">
    <property type="entry name" value="Sas4_dom"/>
</dbReference>
<feature type="compositionally biased region" description="Low complexity" evidence="2">
    <location>
        <begin position="145"/>
        <end position="154"/>
    </location>
</feature>
<dbReference type="PANTHER" id="PTHR38422">
    <property type="entry name" value="SOMETHING ABOUT SILENCING PROTEIN 4"/>
    <property type="match status" value="1"/>
</dbReference>
<feature type="compositionally biased region" description="Pro residues" evidence="2">
    <location>
        <begin position="503"/>
        <end position="513"/>
    </location>
</feature>
<dbReference type="VEuPathDB" id="FungiDB:ASPGLDRAFT_71701"/>